<evidence type="ECO:0000256" key="3">
    <source>
        <dbReference type="ARBA" id="ARBA00022737"/>
    </source>
</evidence>
<evidence type="ECO:0000313" key="8">
    <source>
        <dbReference type="Proteomes" id="UP001285908"/>
    </source>
</evidence>
<evidence type="ECO:0000256" key="5">
    <source>
        <dbReference type="ARBA" id="ARBA00023242"/>
    </source>
</evidence>
<keyword evidence="8" id="KW-1185">Reference proteome</keyword>
<reference evidence="7 8" key="1">
    <citation type="journal article" date="2023" name="Mol. Phylogenet. Evol.">
        <title>Genome-scale phylogeny and comparative genomics of the fungal order Sordariales.</title>
        <authorList>
            <person name="Hensen N."/>
            <person name="Bonometti L."/>
            <person name="Westerberg I."/>
            <person name="Brannstrom I.O."/>
            <person name="Guillou S."/>
            <person name="Cros-Aarteil S."/>
            <person name="Calhoun S."/>
            <person name="Haridas S."/>
            <person name="Kuo A."/>
            <person name="Mondo S."/>
            <person name="Pangilinan J."/>
            <person name="Riley R."/>
            <person name="LaButti K."/>
            <person name="Andreopoulos B."/>
            <person name="Lipzen A."/>
            <person name="Chen C."/>
            <person name="Yan M."/>
            <person name="Daum C."/>
            <person name="Ng V."/>
            <person name="Clum A."/>
            <person name="Steindorff A."/>
            <person name="Ohm R.A."/>
            <person name="Martin F."/>
            <person name="Silar P."/>
            <person name="Natvig D.O."/>
            <person name="Lalanne C."/>
            <person name="Gautier V."/>
            <person name="Ament-Velasquez S.L."/>
            <person name="Kruys A."/>
            <person name="Hutchinson M.I."/>
            <person name="Powell A.J."/>
            <person name="Barry K."/>
            <person name="Miller A.N."/>
            <person name="Grigoriev I.V."/>
            <person name="Debuchy R."/>
            <person name="Gladieux P."/>
            <person name="Hiltunen Thoren M."/>
            <person name="Johannesson H."/>
        </authorList>
    </citation>
    <scope>NUCLEOTIDE SEQUENCE [LARGE SCALE GENOMIC DNA]</scope>
    <source>
        <strain evidence="7 8">FGSC 10403</strain>
    </source>
</reference>
<accession>A0AAJ0MSP5</accession>
<feature type="compositionally biased region" description="Basic residues" evidence="6">
    <location>
        <begin position="236"/>
        <end position="264"/>
    </location>
</feature>
<feature type="compositionally biased region" description="Basic and acidic residues" evidence="6">
    <location>
        <begin position="160"/>
        <end position="175"/>
    </location>
</feature>
<evidence type="ECO:0000256" key="2">
    <source>
        <dbReference type="ARBA" id="ARBA00022553"/>
    </source>
</evidence>
<keyword evidence="4" id="KW-0040">ANK repeat</keyword>
<evidence type="ECO:0000256" key="4">
    <source>
        <dbReference type="ARBA" id="ARBA00023043"/>
    </source>
</evidence>
<feature type="compositionally biased region" description="Basic residues" evidence="6">
    <location>
        <begin position="304"/>
        <end position="321"/>
    </location>
</feature>
<evidence type="ECO:0000313" key="7">
    <source>
        <dbReference type="EMBL" id="KAK3494938.1"/>
    </source>
</evidence>
<dbReference type="Proteomes" id="UP001285908">
    <property type="component" value="Unassembled WGS sequence"/>
</dbReference>
<keyword evidence="3" id="KW-0677">Repeat</keyword>
<dbReference type="AlphaFoldDB" id="A0AAJ0MSP5"/>
<feature type="compositionally biased region" description="Basic and acidic residues" evidence="6">
    <location>
        <begin position="138"/>
        <end position="148"/>
    </location>
</feature>
<evidence type="ECO:0000256" key="6">
    <source>
        <dbReference type="SAM" id="MobiDB-lite"/>
    </source>
</evidence>
<feature type="compositionally biased region" description="Basic and acidic residues" evidence="6">
    <location>
        <begin position="189"/>
        <end position="205"/>
    </location>
</feature>
<name>A0AAJ0MSP5_9PEZI</name>
<dbReference type="RefSeq" id="XP_062694367.1">
    <property type="nucleotide sequence ID" value="XM_062839710.1"/>
</dbReference>
<dbReference type="GO" id="GO:0043124">
    <property type="term" value="P:negative regulation of canonical NF-kappaB signal transduction"/>
    <property type="evidence" value="ECO:0007669"/>
    <property type="project" value="InterPro"/>
</dbReference>
<feature type="compositionally biased region" description="Basic and acidic residues" evidence="6">
    <location>
        <begin position="265"/>
        <end position="275"/>
    </location>
</feature>
<dbReference type="GeneID" id="87877332"/>
<dbReference type="InterPro" id="IPR038753">
    <property type="entry name" value="NFKBIL1"/>
</dbReference>
<feature type="compositionally biased region" description="Basic and acidic residues" evidence="6">
    <location>
        <begin position="284"/>
        <end position="303"/>
    </location>
</feature>
<keyword evidence="2" id="KW-0597">Phosphoprotein</keyword>
<dbReference type="EMBL" id="JAULSX010000003">
    <property type="protein sequence ID" value="KAK3494938.1"/>
    <property type="molecule type" value="Genomic_DNA"/>
</dbReference>
<keyword evidence="5" id="KW-0539">Nucleus</keyword>
<dbReference type="GO" id="GO:0005634">
    <property type="term" value="C:nucleus"/>
    <property type="evidence" value="ECO:0007669"/>
    <property type="project" value="UniProtKB-SubCell"/>
</dbReference>
<comment type="subcellular location">
    <subcellularLocation>
        <location evidence="1">Nucleus</location>
    </subcellularLocation>
</comment>
<comment type="caution">
    <text evidence="7">The sequence shown here is derived from an EMBL/GenBank/DDBJ whole genome shotgun (WGS) entry which is preliminary data.</text>
</comment>
<evidence type="ECO:0008006" key="9">
    <source>
        <dbReference type="Google" id="ProtNLM"/>
    </source>
</evidence>
<sequence length="575" mass="67342">MTPNTTQWCTPDHQRRHCSVNLTISPPHLGRRTAHQSSKVRINSRKNARIYGTGALNQISWGRESTGLPPFEPTTDREAKAAEPMSFDEFNSPPRSPKRRRILASYNPVPVAPAKTDAEALDGSSARGVGGGSRSKHRSQDPELDRGRSRSTSAAAEPPKGSRTERGTSHDRDDPMTGVGEDVTGGEGDGERERVRERKRDREGDGDQDQDSEGRMREKKPKVTKFRFKDKDRESRRRRRRRSRTRSRSRSRSPRSDRHRSRRHHPEEDDRDGRGRERRRSRGRSRDRDRDRDRDEETKDSEPRRKHRHRHHHRRHRRHRSPTPQQELPDHPEDPFAEPPLDPEAAFRESLFDAMADDEGAAYWEGVYGQPIHVYSSARERVNPEGELERMTDEEYAAYVRQRMWEKTHQGLLEERERRQKRKEEERRREEEERRIAKEMERSLKRGEERRKRRVWKDRWEEYLKAWGDFAAAATEGGAKIDVARIPWPVNREVVGGKIEEMDPETVRAFFVHGIGLEELGEKEFAARLKDERVRWHPDKMQQRLGGDVDAAIMRDVTAIFQIVDKLWNDTRKSS</sequence>
<gene>
    <name evidence="7" type="ORF">B0T23DRAFT_419575</name>
</gene>
<feature type="region of interest" description="Disordered" evidence="6">
    <location>
        <begin position="416"/>
        <end position="435"/>
    </location>
</feature>
<dbReference type="PANTHER" id="PTHR15263:SF1">
    <property type="entry name" value="NF-KAPPA-B INHIBITOR-LIKE PROTEIN 1"/>
    <property type="match status" value="1"/>
</dbReference>
<proteinExistence type="predicted"/>
<evidence type="ECO:0000256" key="1">
    <source>
        <dbReference type="ARBA" id="ARBA00004123"/>
    </source>
</evidence>
<feature type="region of interest" description="Disordered" evidence="6">
    <location>
        <begin position="61"/>
        <end position="349"/>
    </location>
</feature>
<protein>
    <recommendedName>
        <fullName evidence="9">J domain-containing protein</fullName>
    </recommendedName>
</protein>
<feature type="compositionally biased region" description="Basic residues" evidence="6">
    <location>
        <begin position="217"/>
        <end position="226"/>
    </location>
</feature>
<dbReference type="PANTHER" id="PTHR15263">
    <property type="entry name" value="I-KAPPA-B-LIKE PROTEIN IKBL"/>
    <property type="match status" value="1"/>
</dbReference>
<organism evidence="7 8">
    <name type="scientific">Neurospora hispaniola</name>
    <dbReference type="NCBI Taxonomy" id="588809"/>
    <lineage>
        <taxon>Eukaryota</taxon>
        <taxon>Fungi</taxon>
        <taxon>Dikarya</taxon>
        <taxon>Ascomycota</taxon>
        <taxon>Pezizomycotina</taxon>
        <taxon>Sordariomycetes</taxon>
        <taxon>Sordariomycetidae</taxon>
        <taxon>Sordariales</taxon>
        <taxon>Sordariaceae</taxon>
        <taxon>Neurospora</taxon>
    </lineage>
</organism>